<name>A0A1T5PA40_9BACT</name>
<dbReference type="EMBL" id="FUZZ01000004">
    <property type="protein sequence ID" value="SKD09248.1"/>
    <property type="molecule type" value="Genomic_DNA"/>
</dbReference>
<protein>
    <submittedName>
        <fullName evidence="1">GLPGLI family protein</fullName>
    </submittedName>
</protein>
<accession>A0A1T5PA40</accession>
<gene>
    <name evidence="1" type="ORF">SAMN05660461_5131</name>
</gene>
<evidence type="ECO:0000313" key="1">
    <source>
        <dbReference type="EMBL" id="SKD09248.1"/>
    </source>
</evidence>
<dbReference type="Pfam" id="PF09697">
    <property type="entry name" value="Porph_ging"/>
    <property type="match status" value="1"/>
</dbReference>
<dbReference type="NCBIfam" id="TIGR01200">
    <property type="entry name" value="GLPGLI"/>
    <property type="match status" value="1"/>
</dbReference>
<dbReference type="RefSeq" id="WP_079472389.1">
    <property type="nucleotide sequence ID" value="NZ_FUZZ01000004.1"/>
</dbReference>
<dbReference type="AlphaFoldDB" id="A0A1T5PA40"/>
<reference evidence="1 2" key="1">
    <citation type="submission" date="2017-02" db="EMBL/GenBank/DDBJ databases">
        <authorList>
            <person name="Peterson S.W."/>
        </authorList>
    </citation>
    <scope>NUCLEOTIDE SEQUENCE [LARGE SCALE GENOMIC DNA]</scope>
    <source>
        <strain evidence="1 2">DSM 18108</strain>
    </source>
</reference>
<dbReference type="Proteomes" id="UP000190166">
    <property type="component" value="Unassembled WGS sequence"/>
</dbReference>
<dbReference type="InterPro" id="IPR005901">
    <property type="entry name" value="GLPGLI"/>
</dbReference>
<dbReference type="STRING" id="393003.SAMN05660461_5131"/>
<proteinExistence type="predicted"/>
<organism evidence="1 2">
    <name type="scientific">Chitinophaga ginsengisegetis</name>
    <dbReference type="NCBI Taxonomy" id="393003"/>
    <lineage>
        <taxon>Bacteria</taxon>
        <taxon>Pseudomonadati</taxon>
        <taxon>Bacteroidota</taxon>
        <taxon>Chitinophagia</taxon>
        <taxon>Chitinophagales</taxon>
        <taxon>Chitinophagaceae</taxon>
        <taxon>Chitinophaga</taxon>
    </lineage>
</organism>
<keyword evidence="2" id="KW-1185">Reference proteome</keyword>
<evidence type="ECO:0000313" key="2">
    <source>
        <dbReference type="Proteomes" id="UP000190166"/>
    </source>
</evidence>
<sequence length="271" mass="30124">MKKIIFTLAISGCLLTASGQQQQGRVLYERTIQMKMRMMGMTAGADDSAEPDNLLPHSRKDKIEVLFGNGQSLRRAVEEDAPEEFAAEGGMHIRMMVAGDNDITYTSFSNDRVVEQREFAAKNYIITDSIHKLNWKITGETRTILNYPCQQAVTQRIGKRAMTSMENGQMKTSEVADTANITVWFTLAIPVPAGPDYQGQLPGLILAVDINNGEMVYQALEVSAQTDLAAIREPSKGKKVTEEEFNKTREKLMKDMQRNGGGATRTIRIGQ</sequence>